<dbReference type="InterPro" id="IPR052056">
    <property type="entry name" value="Mono-ARTD/PARP"/>
</dbReference>
<dbReference type="Pfam" id="PF01661">
    <property type="entry name" value="Macro"/>
    <property type="match status" value="1"/>
</dbReference>
<proteinExistence type="inferred from homology"/>
<dbReference type="InterPro" id="IPR002589">
    <property type="entry name" value="Macro_dom"/>
</dbReference>
<dbReference type="PANTHER" id="PTHR14453:SF70">
    <property type="entry name" value="PROTEIN MONO-ADP-RIBOSYLTRANSFERASE PARP9"/>
    <property type="match status" value="1"/>
</dbReference>
<dbReference type="GO" id="GO:0010629">
    <property type="term" value="P:negative regulation of gene expression"/>
    <property type="evidence" value="ECO:0007669"/>
    <property type="project" value="TreeGrafter"/>
</dbReference>
<dbReference type="AlphaFoldDB" id="A0AAW0JLW7"/>
<protein>
    <recommendedName>
        <fullName evidence="14">Macro domain-containing protein</fullName>
    </recommendedName>
</protein>
<evidence type="ECO:0000256" key="10">
    <source>
        <dbReference type="ARBA" id="ARBA00022859"/>
    </source>
</evidence>
<organism evidence="15 16">
    <name type="scientific">Myodes glareolus</name>
    <name type="common">Bank vole</name>
    <name type="synonym">Clethrionomys glareolus</name>
    <dbReference type="NCBI Taxonomy" id="447135"/>
    <lineage>
        <taxon>Eukaryota</taxon>
        <taxon>Metazoa</taxon>
        <taxon>Chordata</taxon>
        <taxon>Craniata</taxon>
        <taxon>Vertebrata</taxon>
        <taxon>Euteleostomi</taxon>
        <taxon>Mammalia</taxon>
        <taxon>Eutheria</taxon>
        <taxon>Euarchontoglires</taxon>
        <taxon>Glires</taxon>
        <taxon>Rodentia</taxon>
        <taxon>Myomorpha</taxon>
        <taxon>Muroidea</taxon>
        <taxon>Cricetidae</taxon>
        <taxon>Arvicolinae</taxon>
        <taxon>Myodes</taxon>
    </lineage>
</organism>
<dbReference type="SMART" id="SM00506">
    <property type="entry name" value="A1pp"/>
    <property type="match status" value="1"/>
</dbReference>
<accession>A0AAW0JLW7</accession>
<keyword evidence="3" id="KW-0963">Cytoplasm</keyword>
<dbReference type="GO" id="GO:1990404">
    <property type="term" value="F:NAD+-protein mono-ADP-ribosyltransferase activity"/>
    <property type="evidence" value="ECO:0007669"/>
    <property type="project" value="TreeGrafter"/>
</dbReference>
<evidence type="ECO:0000256" key="13">
    <source>
        <dbReference type="ARBA" id="ARBA00024347"/>
    </source>
</evidence>
<dbReference type="GO" id="GO:0016779">
    <property type="term" value="F:nucleotidyltransferase activity"/>
    <property type="evidence" value="ECO:0007669"/>
    <property type="project" value="UniProtKB-KW"/>
</dbReference>
<comment type="similarity">
    <text evidence="13">Belongs to the ARTD/PARP family.</text>
</comment>
<evidence type="ECO:0000313" key="15">
    <source>
        <dbReference type="EMBL" id="KAK7828033.1"/>
    </source>
</evidence>
<keyword evidence="6" id="KW-0808">Transferase</keyword>
<keyword evidence="8" id="KW-0677">Repeat</keyword>
<keyword evidence="4" id="KW-0399">Innate immunity</keyword>
<evidence type="ECO:0000256" key="7">
    <source>
        <dbReference type="ARBA" id="ARBA00022695"/>
    </source>
</evidence>
<keyword evidence="10" id="KW-0391">Immunity</keyword>
<dbReference type="CDD" id="cd02907">
    <property type="entry name" value="Macro_Af1521_BAL-like"/>
    <property type="match status" value="1"/>
</dbReference>
<keyword evidence="7" id="KW-0548">Nucleotidyltransferase</keyword>
<dbReference type="GO" id="GO:0005634">
    <property type="term" value="C:nucleus"/>
    <property type="evidence" value="ECO:0007669"/>
    <property type="project" value="UniProtKB-SubCell"/>
</dbReference>
<evidence type="ECO:0000313" key="16">
    <source>
        <dbReference type="Proteomes" id="UP001488838"/>
    </source>
</evidence>
<dbReference type="PANTHER" id="PTHR14453">
    <property type="entry name" value="PARP/ZINC FINGER CCCH TYPE DOMAIN CONTAINING PROTEIN"/>
    <property type="match status" value="1"/>
</dbReference>
<keyword evidence="5" id="KW-0328">Glycosyltransferase</keyword>
<evidence type="ECO:0000256" key="9">
    <source>
        <dbReference type="ARBA" id="ARBA00022765"/>
    </source>
</evidence>
<dbReference type="InterPro" id="IPR043472">
    <property type="entry name" value="Macro_dom-like"/>
</dbReference>
<evidence type="ECO:0000259" key="14">
    <source>
        <dbReference type="PROSITE" id="PS51154"/>
    </source>
</evidence>
<evidence type="ECO:0000256" key="2">
    <source>
        <dbReference type="ARBA" id="ARBA00004496"/>
    </source>
</evidence>
<sequence>CFSQGTGAAASTERPGTIASLSLLFKKGFAQLFSQCRRGHLEGDCLPLGGSANNSFNRWLIPVKHNVFEIVKSNESQLCDILQNKFGCSSTLSCPVPSGNSTPAQQVFRRKLTPRIELSVWKDDLTRHVVDAVVNAANEELSHGSGLAGSLVRAGGIEIQEESRCLVATHGKIPTGKIAVTGAGRLPCHQIIHAVGPRWTARNGQTAVRLLEIAINSILDYVCIQNTHIKTVAIPALSSGIFQFPLDLCTHTILETIQLYLQEKQPISDLKEIHLVSNEDRTVASFKDAAERTLGKNELSLGMSPGTIPSSTVTLQ</sequence>
<feature type="non-terminal residue" evidence="15">
    <location>
        <position position="1"/>
    </location>
</feature>
<dbReference type="GO" id="GO:0005737">
    <property type="term" value="C:cytoplasm"/>
    <property type="evidence" value="ECO:0007669"/>
    <property type="project" value="UniProtKB-SubCell"/>
</dbReference>
<evidence type="ECO:0000256" key="1">
    <source>
        <dbReference type="ARBA" id="ARBA00004123"/>
    </source>
</evidence>
<evidence type="ECO:0000256" key="12">
    <source>
        <dbReference type="ARBA" id="ARBA00023242"/>
    </source>
</evidence>
<evidence type="ECO:0000256" key="4">
    <source>
        <dbReference type="ARBA" id="ARBA00022588"/>
    </source>
</evidence>
<gene>
    <name evidence="15" type="ORF">U0070_013659</name>
</gene>
<keyword evidence="11" id="KW-0520">NAD</keyword>
<evidence type="ECO:0000256" key="5">
    <source>
        <dbReference type="ARBA" id="ARBA00022676"/>
    </source>
</evidence>
<comment type="subcellular location">
    <subcellularLocation>
        <location evidence="2">Cytoplasm</location>
    </subcellularLocation>
    <subcellularLocation>
        <location evidence="1">Nucleus</location>
    </subcellularLocation>
</comment>
<dbReference type="GO" id="GO:0044389">
    <property type="term" value="F:ubiquitin-like protein ligase binding"/>
    <property type="evidence" value="ECO:0007669"/>
    <property type="project" value="TreeGrafter"/>
</dbReference>
<evidence type="ECO:0000256" key="3">
    <source>
        <dbReference type="ARBA" id="ARBA00022490"/>
    </source>
</evidence>
<evidence type="ECO:0000256" key="11">
    <source>
        <dbReference type="ARBA" id="ARBA00023027"/>
    </source>
</evidence>
<reference evidence="15 16" key="1">
    <citation type="journal article" date="2023" name="bioRxiv">
        <title>Conserved and derived expression patterns and positive selection on dental genes reveal complex evolutionary context of ever-growing rodent molars.</title>
        <authorList>
            <person name="Calamari Z.T."/>
            <person name="Song A."/>
            <person name="Cohen E."/>
            <person name="Akter M."/>
            <person name="Roy R.D."/>
            <person name="Hallikas O."/>
            <person name="Christensen M.M."/>
            <person name="Li P."/>
            <person name="Marangoni P."/>
            <person name="Jernvall J."/>
            <person name="Klein O.D."/>
        </authorList>
    </citation>
    <scope>NUCLEOTIDE SEQUENCE [LARGE SCALE GENOMIC DNA]</scope>
    <source>
        <strain evidence="15">V071</strain>
    </source>
</reference>
<feature type="domain" description="Macro" evidence="14">
    <location>
        <begin position="105"/>
        <end position="294"/>
    </location>
</feature>
<feature type="non-terminal residue" evidence="15">
    <location>
        <position position="316"/>
    </location>
</feature>
<dbReference type="SUPFAM" id="SSF52949">
    <property type="entry name" value="Macro domain-like"/>
    <property type="match status" value="1"/>
</dbReference>
<evidence type="ECO:0000256" key="6">
    <source>
        <dbReference type="ARBA" id="ARBA00022679"/>
    </source>
</evidence>
<dbReference type="GO" id="GO:0003950">
    <property type="term" value="F:NAD+ poly-ADP-ribosyltransferase activity"/>
    <property type="evidence" value="ECO:0007669"/>
    <property type="project" value="TreeGrafter"/>
</dbReference>
<comment type="caution">
    <text evidence="15">The sequence shown here is derived from an EMBL/GenBank/DDBJ whole genome shotgun (WGS) entry which is preliminary data.</text>
</comment>
<dbReference type="FunFam" id="3.40.220.10:FF:000010">
    <property type="entry name" value="Poly [ADP-ribose] polymerase"/>
    <property type="match status" value="1"/>
</dbReference>
<dbReference type="Proteomes" id="UP001488838">
    <property type="component" value="Unassembled WGS sequence"/>
</dbReference>
<keyword evidence="12" id="KW-0539">Nucleus</keyword>
<keyword evidence="9" id="KW-0013">ADP-ribosylation</keyword>
<keyword evidence="16" id="KW-1185">Reference proteome</keyword>
<dbReference type="EMBL" id="JBBHLL010000028">
    <property type="protein sequence ID" value="KAK7828033.1"/>
    <property type="molecule type" value="Genomic_DNA"/>
</dbReference>
<dbReference type="GO" id="GO:0060335">
    <property type="term" value="P:positive regulation of type II interferon-mediated signaling pathway"/>
    <property type="evidence" value="ECO:0007669"/>
    <property type="project" value="TreeGrafter"/>
</dbReference>
<dbReference type="PROSITE" id="PS51154">
    <property type="entry name" value="MACRO"/>
    <property type="match status" value="1"/>
</dbReference>
<dbReference type="GO" id="GO:0070212">
    <property type="term" value="P:protein poly-ADP-ribosylation"/>
    <property type="evidence" value="ECO:0007669"/>
    <property type="project" value="TreeGrafter"/>
</dbReference>
<dbReference type="GO" id="GO:0045087">
    <property type="term" value="P:innate immune response"/>
    <property type="evidence" value="ECO:0007669"/>
    <property type="project" value="UniProtKB-KW"/>
</dbReference>
<name>A0AAW0JLW7_MYOGA</name>
<dbReference type="GO" id="GO:0003714">
    <property type="term" value="F:transcription corepressor activity"/>
    <property type="evidence" value="ECO:0007669"/>
    <property type="project" value="TreeGrafter"/>
</dbReference>
<dbReference type="Gene3D" id="3.40.220.10">
    <property type="entry name" value="Leucine Aminopeptidase, subunit E, domain 1"/>
    <property type="match status" value="1"/>
</dbReference>
<evidence type="ECO:0000256" key="8">
    <source>
        <dbReference type="ARBA" id="ARBA00022737"/>
    </source>
</evidence>